<dbReference type="InterPro" id="IPR036388">
    <property type="entry name" value="WH-like_DNA-bd_sf"/>
</dbReference>
<name>A0ABU0AGM0_9BACI</name>
<dbReference type="RefSeq" id="WP_307474812.1">
    <property type="nucleotide sequence ID" value="NZ_JAUSUB010000008.1"/>
</dbReference>
<organism evidence="5 6">
    <name type="scientific">Cytobacillus purgationiresistens</name>
    <dbReference type="NCBI Taxonomy" id="863449"/>
    <lineage>
        <taxon>Bacteria</taxon>
        <taxon>Bacillati</taxon>
        <taxon>Bacillota</taxon>
        <taxon>Bacilli</taxon>
        <taxon>Bacillales</taxon>
        <taxon>Bacillaceae</taxon>
        <taxon>Cytobacillus</taxon>
    </lineage>
</organism>
<dbReference type="CDD" id="cd06170">
    <property type="entry name" value="LuxR_C_like"/>
    <property type="match status" value="1"/>
</dbReference>
<feature type="domain" description="HTH luxR-type" evidence="4">
    <location>
        <begin position="33"/>
        <end position="98"/>
    </location>
</feature>
<dbReference type="SMART" id="SM00421">
    <property type="entry name" value="HTH_LUXR"/>
    <property type="match status" value="1"/>
</dbReference>
<proteinExistence type="predicted"/>
<reference evidence="5 6" key="1">
    <citation type="submission" date="2023-07" db="EMBL/GenBank/DDBJ databases">
        <title>Genomic Encyclopedia of Type Strains, Phase IV (KMG-IV): sequencing the most valuable type-strain genomes for metagenomic binning, comparative biology and taxonomic classification.</title>
        <authorList>
            <person name="Goeker M."/>
        </authorList>
    </citation>
    <scope>NUCLEOTIDE SEQUENCE [LARGE SCALE GENOMIC DNA]</scope>
    <source>
        <strain evidence="5 6">DSM 23494</strain>
    </source>
</reference>
<dbReference type="InterPro" id="IPR000792">
    <property type="entry name" value="Tscrpt_reg_LuxR_C"/>
</dbReference>
<dbReference type="GO" id="GO:0003677">
    <property type="term" value="F:DNA binding"/>
    <property type="evidence" value="ECO:0007669"/>
    <property type="project" value="UniProtKB-KW"/>
</dbReference>
<gene>
    <name evidence="5" type="ORF">J2S17_002281</name>
</gene>
<evidence type="ECO:0000313" key="6">
    <source>
        <dbReference type="Proteomes" id="UP001238088"/>
    </source>
</evidence>
<dbReference type="SUPFAM" id="SSF46894">
    <property type="entry name" value="C-terminal effector domain of the bipartite response regulators"/>
    <property type="match status" value="1"/>
</dbReference>
<dbReference type="PROSITE" id="PS50043">
    <property type="entry name" value="HTH_LUXR_2"/>
    <property type="match status" value="1"/>
</dbReference>
<dbReference type="Proteomes" id="UP001238088">
    <property type="component" value="Unassembled WGS sequence"/>
</dbReference>
<comment type="caution">
    <text evidence="5">The sequence shown here is derived from an EMBL/GenBank/DDBJ whole genome shotgun (WGS) entry which is preliminary data.</text>
</comment>
<evidence type="ECO:0000256" key="1">
    <source>
        <dbReference type="ARBA" id="ARBA00023015"/>
    </source>
</evidence>
<evidence type="ECO:0000256" key="3">
    <source>
        <dbReference type="ARBA" id="ARBA00023163"/>
    </source>
</evidence>
<keyword evidence="3" id="KW-0804">Transcription</keyword>
<dbReference type="EMBL" id="JAUSUB010000008">
    <property type="protein sequence ID" value="MDQ0270406.1"/>
    <property type="molecule type" value="Genomic_DNA"/>
</dbReference>
<keyword evidence="2 5" id="KW-0238">DNA-binding</keyword>
<keyword evidence="6" id="KW-1185">Reference proteome</keyword>
<sequence>MGNEKGTTIDEDMLSSLTLFGKLVGKFVEESDLPSQGTGLSKRELEVMKRISWGERTKDMAAAMQISELTINQYVKSSIKKLSAHNRAHAVGLLIRRGILT</sequence>
<evidence type="ECO:0000313" key="5">
    <source>
        <dbReference type="EMBL" id="MDQ0270406.1"/>
    </source>
</evidence>
<dbReference type="PRINTS" id="PR00038">
    <property type="entry name" value="HTHLUXR"/>
</dbReference>
<accession>A0ABU0AGM0</accession>
<evidence type="ECO:0000256" key="2">
    <source>
        <dbReference type="ARBA" id="ARBA00023125"/>
    </source>
</evidence>
<dbReference type="PANTHER" id="PTHR44688">
    <property type="entry name" value="DNA-BINDING TRANSCRIPTIONAL ACTIVATOR DEVR_DOSR"/>
    <property type="match status" value="1"/>
</dbReference>
<evidence type="ECO:0000259" key="4">
    <source>
        <dbReference type="PROSITE" id="PS50043"/>
    </source>
</evidence>
<dbReference type="PANTHER" id="PTHR44688:SF16">
    <property type="entry name" value="DNA-BINDING TRANSCRIPTIONAL ACTIVATOR DEVR_DOSR"/>
    <property type="match status" value="1"/>
</dbReference>
<dbReference type="Gene3D" id="1.10.10.10">
    <property type="entry name" value="Winged helix-like DNA-binding domain superfamily/Winged helix DNA-binding domain"/>
    <property type="match status" value="1"/>
</dbReference>
<dbReference type="Pfam" id="PF00196">
    <property type="entry name" value="GerE"/>
    <property type="match status" value="1"/>
</dbReference>
<protein>
    <submittedName>
        <fullName evidence="5">DNA-binding CsgD family transcriptional regulator</fullName>
    </submittedName>
</protein>
<keyword evidence="1" id="KW-0805">Transcription regulation</keyword>
<dbReference type="InterPro" id="IPR016032">
    <property type="entry name" value="Sig_transdc_resp-reg_C-effctor"/>
</dbReference>